<organism evidence="1 2">
    <name type="scientific">Chryseobacterium gambrini</name>
    <dbReference type="NCBI Taxonomy" id="373672"/>
    <lineage>
        <taxon>Bacteria</taxon>
        <taxon>Pseudomonadati</taxon>
        <taxon>Bacteroidota</taxon>
        <taxon>Flavobacteriia</taxon>
        <taxon>Flavobacteriales</taxon>
        <taxon>Weeksellaceae</taxon>
        <taxon>Chryseobacterium group</taxon>
        <taxon>Chryseobacterium</taxon>
    </lineage>
</organism>
<reference evidence="1" key="1">
    <citation type="submission" date="2023-06" db="EMBL/GenBank/DDBJ databases">
        <title>Two Chryseobacterium gambrini strains from China.</title>
        <authorList>
            <person name="Zeng J."/>
            <person name="Wu Y."/>
        </authorList>
    </citation>
    <scope>NUCLEOTIDE SEQUENCE</scope>
    <source>
        <strain evidence="1">SQ219</strain>
    </source>
</reference>
<evidence type="ECO:0000313" key="1">
    <source>
        <dbReference type="EMBL" id="MDN4015183.1"/>
    </source>
</evidence>
<proteinExistence type="predicted"/>
<dbReference type="Proteomes" id="UP001225933">
    <property type="component" value="Unassembled WGS sequence"/>
</dbReference>
<feature type="non-terminal residue" evidence="1">
    <location>
        <position position="77"/>
    </location>
</feature>
<accession>A0AAJ1VLZ6</accession>
<sequence length="77" mass="8644">MKCINKKITDAATGAVAECHAIDSININFVHHHTTIEIGAFVNAETFKKGLKSMSSTMFHLREVPNRDADPYQWVLE</sequence>
<gene>
    <name evidence="1" type="ORF">QX233_22305</name>
</gene>
<name>A0AAJ1VLZ6_9FLAO</name>
<dbReference type="AlphaFoldDB" id="A0AAJ1VLZ6"/>
<protein>
    <submittedName>
        <fullName evidence="1">Uncharacterized protein</fullName>
    </submittedName>
</protein>
<evidence type="ECO:0000313" key="2">
    <source>
        <dbReference type="Proteomes" id="UP001225933"/>
    </source>
</evidence>
<comment type="caution">
    <text evidence="1">The sequence shown here is derived from an EMBL/GenBank/DDBJ whole genome shotgun (WGS) entry which is preliminary data.</text>
</comment>
<dbReference type="EMBL" id="JAUHGV010000112">
    <property type="protein sequence ID" value="MDN4015183.1"/>
    <property type="molecule type" value="Genomic_DNA"/>
</dbReference>
<dbReference type="RefSeq" id="WP_290343721.1">
    <property type="nucleotide sequence ID" value="NZ_JAUHGV010000112.1"/>
</dbReference>